<sequence>MLTTLLVTMLSVFFVYRYRYRIINIVLGTRWIRRLAVTGALQIPFIKNRLYARFMPF</sequence>
<dbReference type="EMBL" id="QOUX01000045">
    <property type="protein sequence ID" value="RXI99585.1"/>
    <property type="molecule type" value="Genomic_DNA"/>
</dbReference>
<dbReference type="AlphaFoldDB" id="A0A4Q0VS12"/>
<name>A0A4Q0VS12_9BACI</name>
<comment type="caution">
    <text evidence="1">The sequence shown here is derived from an EMBL/GenBank/DDBJ whole genome shotgun (WGS) entry which is preliminary data.</text>
</comment>
<evidence type="ECO:0000313" key="2">
    <source>
        <dbReference type="Proteomes" id="UP000290649"/>
    </source>
</evidence>
<protein>
    <submittedName>
        <fullName evidence="1">Sodium:proton antiporter</fullName>
    </submittedName>
</protein>
<gene>
    <name evidence="1" type="ORF">DS745_14620</name>
</gene>
<dbReference type="Proteomes" id="UP000290649">
    <property type="component" value="Unassembled WGS sequence"/>
</dbReference>
<dbReference type="OrthoDB" id="2696719at2"/>
<organism evidence="1 2">
    <name type="scientific">Anaerobacillus alkaliphilus</name>
    <dbReference type="NCBI Taxonomy" id="1548597"/>
    <lineage>
        <taxon>Bacteria</taxon>
        <taxon>Bacillati</taxon>
        <taxon>Bacillota</taxon>
        <taxon>Bacilli</taxon>
        <taxon>Bacillales</taxon>
        <taxon>Bacillaceae</taxon>
        <taxon>Anaerobacillus</taxon>
    </lineage>
</organism>
<keyword evidence="2" id="KW-1185">Reference proteome</keyword>
<accession>A0A4Q0VS12</accession>
<evidence type="ECO:0000313" key="1">
    <source>
        <dbReference type="EMBL" id="RXI99585.1"/>
    </source>
</evidence>
<proteinExistence type="predicted"/>
<reference evidence="1 2" key="1">
    <citation type="journal article" date="2019" name="Int. J. Syst. Evol. Microbiol.">
        <title>Anaerobacillus alkaliphilus sp. nov., a novel alkaliphilic and moderately halophilic bacterium.</title>
        <authorList>
            <person name="Borsodi A.K."/>
            <person name="Aszalos J.M."/>
            <person name="Bihari P."/>
            <person name="Nagy I."/>
            <person name="Schumann P."/>
            <person name="Sproer C."/>
            <person name="Kovacs A.L."/>
            <person name="Boka K."/>
            <person name="Dobosy P."/>
            <person name="Ovari M."/>
            <person name="Szili-Kovacs T."/>
            <person name="Toth E."/>
        </authorList>
    </citation>
    <scope>NUCLEOTIDE SEQUENCE [LARGE SCALE GENOMIC DNA]</scope>
    <source>
        <strain evidence="1 2">B16-10</strain>
    </source>
</reference>